<accession>A0ABR4ZFV0</accession>
<name>A0ABR4ZFV0_9NOCA</name>
<dbReference type="Gene3D" id="3.50.50.60">
    <property type="entry name" value="FAD/NAD(P)-binding domain"/>
    <property type="match status" value="1"/>
</dbReference>
<gene>
    <name evidence="2" type="ORF">FG87_15085</name>
</gene>
<dbReference type="Proteomes" id="UP000031364">
    <property type="component" value="Unassembled WGS sequence"/>
</dbReference>
<evidence type="ECO:0000313" key="2">
    <source>
        <dbReference type="EMBL" id="KIA64278.1"/>
    </source>
</evidence>
<sequence length="436" mass="47230">MASEHDVIVVGAGLAGLTAATTLQLAGQQVRLIERADRVGGLCGSFTLDGYPFTIACNDFGHSLVDVLTELGVHVDFAGPGSLVCTPGRTYRLPIGPATVWPLIRELPDIVRFLRALRRSLESDHTVFVADLLRKVKGRTVADLIGIWCWAFGTPPSRFRSDKFAALFAKDPGYGYDRMVVPVDGPQAIADALADRFIQLGGKLELSTDVLDIATGTDGKTVTTATGRYLAHQVISSQPRMDLYPADAVPGLAVGTLHLATDRDVPFPADVHTIAHVPHGVPEILDRLDRGELPADFPFNIFPCAAIGSDGPDVRTFNAYLAFPRGIDELDRRERARVERYLLTYIETMIPGFTARIRYHRLVSPREFAVLHGTSSTATPVIIPLGFDKPDGYDPVRDIHYIGNHVQPACEHACSAVASGRRAARAVAATKAPVPQ</sequence>
<evidence type="ECO:0000259" key="1">
    <source>
        <dbReference type="Pfam" id="PF01593"/>
    </source>
</evidence>
<comment type="caution">
    <text evidence="2">The sequence shown here is derived from an EMBL/GenBank/DDBJ whole genome shotgun (WGS) entry which is preliminary data.</text>
</comment>
<reference evidence="2 3" key="1">
    <citation type="journal article" date="2014" name="Int. J. Syst. Evol. Microbiol.">
        <title>Nocardia vulneris sp. nov., isolated from wounds of human patients in North America.</title>
        <authorList>
            <person name="Lasker B.A."/>
            <person name="Bell M."/>
            <person name="Klenk H.P."/>
            <person name="Sproer C."/>
            <person name="Schumann C."/>
            <person name="Schumann P."/>
            <person name="Brown J.M."/>
        </authorList>
    </citation>
    <scope>NUCLEOTIDE SEQUENCE [LARGE SCALE GENOMIC DNA]</scope>
    <source>
        <strain evidence="2 3">W9851</strain>
    </source>
</reference>
<evidence type="ECO:0000313" key="3">
    <source>
        <dbReference type="Proteomes" id="UP000031364"/>
    </source>
</evidence>
<organism evidence="2 3">
    <name type="scientific">Nocardia vulneris</name>
    <dbReference type="NCBI Taxonomy" id="1141657"/>
    <lineage>
        <taxon>Bacteria</taxon>
        <taxon>Bacillati</taxon>
        <taxon>Actinomycetota</taxon>
        <taxon>Actinomycetes</taxon>
        <taxon>Mycobacteriales</taxon>
        <taxon>Nocardiaceae</taxon>
        <taxon>Nocardia</taxon>
    </lineage>
</organism>
<dbReference type="Pfam" id="PF01593">
    <property type="entry name" value="Amino_oxidase"/>
    <property type="match status" value="1"/>
</dbReference>
<dbReference type="PANTHER" id="PTHR43734">
    <property type="entry name" value="PHYTOENE DESATURASE"/>
    <property type="match status" value="1"/>
</dbReference>
<dbReference type="EMBL" id="JNFP01000015">
    <property type="protein sequence ID" value="KIA64278.1"/>
    <property type="molecule type" value="Genomic_DNA"/>
</dbReference>
<feature type="domain" description="Amine oxidase" evidence="1">
    <location>
        <begin position="14"/>
        <end position="427"/>
    </location>
</feature>
<keyword evidence="3" id="KW-1185">Reference proteome</keyword>
<dbReference type="InterPro" id="IPR002937">
    <property type="entry name" value="Amino_oxidase"/>
</dbReference>
<proteinExistence type="predicted"/>
<dbReference type="InterPro" id="IPR036188">
    <property type="entry name" value="FAD/NAD-bd_sf"/>
</dbReference>
<protein>
    <recommendedName>
        <fullName evidence="1">Amine oxidase domain-containing protein</fullName>
    </recommendedName>
</protein>
<dbReference type="RefSeq" id="WP_043670254.1">
    <property type="nucleotide sequence ID" value="NZ_BDCI01000017.1"/>
</dbReference>
<dbReference type="SUPFAM" id="SSF51905">
    <property type="entry name" value="FAD/NAD(P)-binding domain"/>
    <property type="match status" value="1"/>
</dbReference>
<dbReference type="PANTHER" id="PTHR43734:SF1">
    <property type="entry name" value="PHYTOENE DESATURASE"/>
    <property type="match status" value="1"/>
</dbReference>
<dbReference type="PRINTS" id="PR00419">
    <property type="entry name" value="ADXRDTASE"/>
</dbReference>